<dbReference type="Proteomes" id="UP001159363">
    <property type="component" value="Chromosome 1"/>
</dbReference>
<name>A0ABQ9IKI3_9NEOP</name>
<dbReference type="PANTHER" id="PTHR47272">
    <property type="entry name" value="DDE_TNP_1_7 DOMAIN-CONTAINING PROTEIN"/>
    <property type="match status" value="1"/>
</dbReference>
<keyword evidence="3" id="KW-1185">Reference proteome</keyword>
<dbReference type="Pfam" id="PF13843">
    <property type="entry name" value="DDE_Tnp_1_7"/>
    <property type="match status" value="1"/>
</dbReference>
<gene>
    <name evidence="2" type="ORF">PR048_001692</name>
</gene>
<organism evidence="2 3">
    <name type="scientific">Dryococelus australis</name>
    <dbReference type="NCBI Taxonomy" id="614101"/>
    <lineage>
        <taxon>Eukaryota</taxon>
        <taxon>Metazoa</taxon>
        <taxon>Ecdysozoa</taxon>
        <taxon>Arthropoda</taxon>
        <taxon>Hexapoda</taxon>
        <taxon>Insecta</taxon>
        <taxon>Pterygota</taxon>
        <taxon>Neoptera</taxon>
        <taxon>Polyneoptera</taxon>
        <taxon>Phasmatodea</taxon>
        <taxon>Verophasmatodea</taxon>
        <taxon>Anareolatae</taxon>
        <taxon>Phasmatidae</taxon>
        <taxon>Eurycanthinae</taxon>
        <taxon>Dryococelus</taxon>
    </lineage>
</organism>
<evidence type="ECO:0000259" key="1">
    <source>
        <dbReference type="Pfam" id="PF13843"/>
    </source>
</evidence>
<accession>A0ABQ9IKI3</accession>
<dbReference type="InterPro" id="IPR029526">
    <property type="entry name" value="PGBD"/>
</dbReference>
<sequence>MSVRSGVSGTVQDFMLYAGEDTFHGYQFSNDENALGHGGKVIVALFQSVPNQNCSVVYLNNYYCSLELIHHLCSVYGIFSVGTLRSNRLWGWDRKLDATMKKEDRGRCDALADNEKCVAVVKWYDNKVDNTCQFICQCRPILNNKMFLQANT</sequence>
<feature type="domain" description="PiggyBac transposable element-derived protein" evidence="1">
    <location>
        <begin position="32"/>
        <end position="136"/>
    </location>
</feature>
<reference evidence="2 3" key="1">
    <citation type="submission" date="2023-02" db="EMBL/GenBank/DDBJ databases">
        <title>LHISI_Scaffold_Assembly.</title>
        <authorList>
            <person name="Stuart O.P."/>
            <person name="Cleave R."/>
            <person name="Magrath M.J.L."/>
            <person name="Mikheyev A.S."/>
        </authorList>
    </citation>
    <scope>NUCLEOTIDE SEQUENCE [LARGE SCALE GENOMIC DNA]</scope>
    <source>
        <strain evidence="2">Daus_M_001</strain>
        <tissue evidence="2">Leg muscle</tissue>
    </source>
</reference>
<evidence type="ECO:0000313" key="3">
    <source>
        <dbReference type="Proteomes" id="UP001159363"/>
    </source>
</evidence>
<proteinExistence type="predicted"/>
<comment type="caution">
    <text evidence="2">The sequence shown here is derived from an EMBL/GenBank/DDBJ whole genome shotgun (WGS) entry which is preliminary data.</text>
</comment>
<evidence type="ECO:0000313" key="2">
    <source>
        <dbReference type="EMBL" id="KAJ8896348.1"/>
    </source>
</evidence>
<protein>
    <recommendedName>
        <fullName evidence="1">PiggyBac transposable element-derived protein domain-containing protein</fullName>
    </recommendedName>
</protein>
<dbReference type="EMBL" id="JARBHB010000001">
    <property type="protein sequence ID" value="KAJ8896348.1"/>
    <property type="molecule type" value="Genomic_DNA"/>
</dbReference>